<feature type="region of interest" description="Disordered" evidence="1">
    <location>
        <begin position="1"/>
        <end position="47"/>
    </location>
</feature>
<evidence type="ECO:0000313" key="3">
    <source>
        <dbReference type="Proteomes" id="UP000177982"/>
    </source>
</evidence>
<organism evidence="2 3">
    <name type="scientific">Candidatus Sungbacteria bacterium RIFCSPLOWO2_01_FULL_47_10</name>
    <dbReference type="NCBI Taxonomy" id="1802276"/>
    <lineage>
        <taxon>Bacteria</taxon>
        <taxon>Candidatus Sungiibacteriota</taxon>
    </lineage>
</organism>
<dbReference type="Proteomes" id="UP000177982">
    <property type="component" value="Unassembled WGS sequence"/>
</dbReference>
<evidence type="ECO:0000313" key="2">
    <source>
        <dbReference type="EMBL" id="OHA07468.1"/>
    </source>
</evidence>
<protein>
    <submittedName>
        <fullName evidence="2">Uncharacterized protein</fullName>
    </submittedName>
</protein>
<feature type="compositionally biased region" description="Basic and acidic residues" evidence="1">
    <location>
        <begin position="28"/>
        <end position="47"/>
    </location>
</feature>
<dbReference type="AlphaFoldDB" id="A0A1G2L746"/>
<sequence length="423" mass="48767">MIEKVEKQTPPAEKPPSHDLAQKGVFSPKKELEAVRRARPEEKRTRIEEYKEQLSRQKEGIAEMQTELIEEIRKNPDITRREFETKANAFARRAELDQERFNIALEAFDEYQKKHAKIRELRDRFPNGEDIFFAVFGQRPRGKITVKEGPMTICFQCFSIEDFALLHGGAYIVPRKPDEDEIKFAKEVNGFIVRNSPIPGLDQCITVENMSAPIGQETPEHRNESSGVVFAHEEQHAIKKLFAETAVREETLAAVRTSSSDEERHHHLEKYFRYIRKAYVDALAKDEILARLTDNTVIPENLISLFTTKDEPYDFPGKLKTWIEQELAAGLEASWMKRQLKKIGKAPTRIEGLDGSLQVLIDETWQKIFVKEYHRVIAQAIDSVGVLRDAGYSKERIISLLTHEPLSKWEKAVMRLLGDKKKA</sequence>
<reference evidence="2 3" key="1">
    <citation type="journal article" date="2016" name="Nat. Commun.">
        <title>Thousands of microbial genomes shed light on interconnected biogeochemical processes in an aquifer system.</title>
        <authorList>
            <person name="Anantharaman K."/>
            <person name="Brown C.T."/>
            <person name="Hug L.A."/>
            <person name="Sharon I."/>
            <person name="Castelle C.J."/>
            <person name="Probst A.J."/>
            <person name="Thomas B.C."/>
            <person name="Singh A."/>
            <person name="Wilkins M.J."/>
            <person name="Karaoz U."/>
            <person name="Brodie E.L."/>
            <person name="Williams K.H."/>
            <person name="Hubbard S.S."/>
            <person name="Banfield J.F."/>
        </authorList>
    </citation>
    <scope>NUCLEOTIDE SEQUENCE [LARGE SCALE GENOMIC DNA]</scope>
</reference>
<dbReference type="EMBL" id="MHQO01000009">
    <property type="protein sequence ID" value="OHA07468.1"/>
    <property type="molecule type" value="Genomic_DNA"/>
</dbReference>
<accession>A0A1G2L746</accession>
<evidence type="ECO:0000256" key="1">
    <source>
        <dbReference type="SAM" id="MobiDB-lite"/>
    </source>
</evidence>
<proteinExistence type="predicted"/>
<comment type="caution">
    <text evidence="2">The sequence shown here is derived from an EMBL/GenBank/DDBJ whole genome shotgun (WGS) entry which is preliminary data.</text>
</comment>
<name>A0A1G2L746_9BACT</name>
<gene>
    <name evidence="2" type="ORF">A2934_02460</name>
</gene>